<dbReference type="AlphaFoldDB" id="A0A4Y7J8Q9"/>
<protein>
    <submittedName>
        <fullName evidence="1">Uncharacterized protein</fullName>
    </submittedName>
</protein>
<sequence>MGLVQNDNGTTDNDLGGSEIVAGDVAANGRKETDAELYMVTLVKGSAIAVAEMHMSCRFAQDRVSVGVVRSCWCIEGGVVELRHVAAAAGNGYCAEVAVECDCKAGDRQEEAIRATKLQVVNSVSEMRLIKLHEVLGAGLLVMERLQVQF</sequence>
<reference evidence="1 2" key="1">
    <citation type="journal article" date="2018" name="Science">
        <title>The opium poppy genome and morphinan production.</title>
        <authorList>
            <person name="Guo L."/>
            <person name="Winzer T."/>
            <person name="Yang X."/>
            <person name="Li Y."/>
            <person name="Ning Z."/>
            <person name="He Z."/>
            <person name="Teodor R."/>
            <person name="Lu Y."/>
            <person name="Bowser T.A."/>
            <person name="Graham I.A."/>
            <person name="Ye K."/>
        </authorList>
    </citation>
    <scope>NUCLEOTIDE SEQUENCE [LARGE SCALE GENOMIC DNA]</scope>
    <source>
        <strain evidence="2">cv. HN1</strain>
        <tissue evidence="1">Leaves</tissue>
    </source>
</reference>
<dbReference type="EMBL" id="CM010717">
    <property type="protein sequence ID" value="RZC56321.1"/>
    <property type="molecule type" value="Genomic_DNA"/>
</dbReference>
<name>A0A4Y7J8Q9_PAPSO</name>
<dbReference type="Gramene" id="RZC56321">
    <property type="protein sequence ID" value="RZC56321"/>
    <property type="gene ID" value="C5167_015176"/>
</dbReference>
<keyword evidence="2" id="KW-1185">Reference proteome</keyword>
<evidence type="ECO:0000313" key="2">
    <source>
        <dbReference type="Proteomes" id="UP000316621"/>
    </source>
</evidence>
<gene>
    <name evidence="1" type="ORF">C5167_015176</name>
</gene>
<proteinExistence type="predicted"/>
<accession>A0A4Y7J8Q9</accession>
<evidence type="ECO:0000313" key="1">
    <source>
        <dbReference type="EMBL" id="RZC56321.1"/>
    </source>
</evidence>
<dbReference type="Proteomes" id="UP000316621">
    <property type="component" value="Chromosome 3"/>
</dbReference>
<organism evidence="1 2">
    <name type="scientific">Papaver somniferum</name>
    <name type="common">Opium poppy</name>
    <dbReference type="NCBI Taxonomy" id="3469"/>
    <lineage>
        <taxon>Eukaryota</taxon>
        <taxon>Viridiplantae</taxon>
        <taxon>Streptophyta</taxon>
        <taxon>Embryophyta</taxon>
        <taxon>Tracheophyta</taxon>
        <taxon>Spermatophyta</taxon>
        <taxon>Magnoliopsida</taxon>
        <taxon>Ranunculales</taxon>
        <taxon>Papaveraceae</taxon>
        <taxon>Papaveroideae</taxon>
        <taxon>Papaver</taxon>
    </lineage>
</organism>